<dbReference type="GO" id="GO:0003677">
    <property type="term" value="F:DNA binding"/>
    <property type="evidence" value="ECO:0007669"/>
    <property type="project" value="UniProtKB-KW"/>
</dbReference>
<dbReference type="EMBL" id="CP007451">
    <property type="protein sequence ID" value="AHW61008.1"/>
    <property type="molecule type" value="Genomic_DNA"/>
</dbReference>
<dbReference type="eggNOG" id="COG1476">
    <property type="taxonomic scope" value="Bacteria"/>
</dbReference>
<evidence type="ECO:0000313" key="2">
    <source>
        <dbReference type="EMBL" id="AHW61008.1"/>
    </source>
</evidence>
<dbReference type="Proteomes" id="UP000023772">
    <property type="component" value="Chromosome"/>
</dbReference>
<dbReference type="OrthoDB" id="1034290at2"/>
<evidence type="ECO:0000313" key="3">
    <source>
        <dbReference type="EMBL" id="SET56926.1"/>
    </source>
</evidence>
<evidence type="ECO:0000259" key="1">
    <source>
        <dbReference type="PROSITE" id="PS50943"/>
    </source>
</evidence>
<dbReference type="CDD" id="cd00093">
    <property type="entry name" value="HTH_XRE"/>
    <property type="match status" value="1"/>
</dbReference>
<organism evidence="3 5">
    <name type="scientific">Draconibacterium orientale</name>
    <dbReference type="NCBI Taxonomy" id="1168034"/>
    <lineage>
        <taxon>Bacteria</taxon>
        <taxon>Pseudomonadati</taxon>
        <taxon>Bacteroidota</taxon>
        <taxon>Bacteroidia</taxon>
        <taxon>Marinilabiliales</taxon>
        <taxon>Prolixibacteraceae</taxon>
        <taxon>Draconibacterium</taxon>
    </lineage>
</organism>
<keyword evidence="4" id="KW-1185">Reference proteome</keyword>
<dbReference type="EMBL" id="FOHT01000016">
    <property type="protein sequence ID" value="SET56926.1"/>
    <property type="molecule type" value="Genomic_DNA"/>
</dbReference>
<feature type="domain" description="HTH cro/C1-type" evidence="1">
    <location>
        <begin position="14"/>
        <end position="57"/>
    </location>
</feature>
<evidence type="ECO:0000313" key="5">
    <source>
        <dbReference type="Proteomes" id="UP000181981"/>
    </source>
</evidence>
<dbReference type="Gene3D" id="1.10.260.40">
    <property type="entry name" value="lambda repressor-like DNA-binding domains"/>
    <property type="match status" value="1"/>
</dbReference>
<proteinExistence type="predicted"/>
<reference evidence="3 5" key="2">
    <citation type="submission" date="2016-10" db="EMBL/GenBank/DDBJ databases">
        <authorList>
            <person name="de Groot N.N."/>
        </authorList>
    </citation>
    <scope>NUCLEOTIDE SEQUENCE [LARGE SCALE GENOMIC DNA]</scope>
    <source>
        <strain evidence="3 5">DSM 25947</strain>
    </source>
</reference>
<evidence type="ECO:0000313" key="4">
    <source>
        <dbReference type="Proteomes" id="UP000023772"/>
    </source>
</evidence>
<keyword evidence="2" id="KW-0238">DNA-binding</keyword>
<gene>
    <name evidence="2" type="ORF">FH5T_18915</name>
    <name evidence="3" type="ORF">SAMN05444285_11675</name>
</gene>
<accession>X5DDR4</accession>
<dbReference type="STRING" id="1168034.FH5T_18915"/>
<protein>
    <submittedName>
        <fullName evidence="2">DNA-binding protein</fullName>
    </submittedName>
    <submittedName>
        <fullName evidence="3">Helix-turn-helix domain-containing protein</fullName>
    </submittedName>
</protein>
<dbReference type="HOGENOM" id="CLU_105312_0_0_10"/>
<dbReference type="Pfam" id="PF01381">
    <property type="entry name" value="HTH_3"/>
    <property type="match status" value="1"/>
</dbReference>
<reference evidence="2 4" key="1">
    <citation type="submission" date="2014-03" db="EMBL/GenBank/DDBJ databases">
        <title>Complete genome sequence of a deeply braunched marine Bacteroidia bacterium Draconibacterium orientale type strain FH5T.</title>
        <authorList>
            <person name="Li X."/>
            <person name="Wang X."/>
            <person name="Xie Z."/>
            <person name="Du Z."/>
            <person name="Chen G."/>
        </authorList>
    </citation>
    <scope>NUCLEOTIDE SEQUENCE [LARGE SCALE GENOMIC DNA]</scope>
    <source>
        <strain evidence="2 4">FH5</strain>
    </source>
</reference>
<dbReference type="KEGG" id="dori:FH5T_18915"/>
<dbReference type="PROSITE" id="PS50943">
    <property type="entry name" value="HTH_CROC1"/>
    <property type="match status" value="1"/>
</dbReference>
<name>X5DDR4_9BACT</name>
<dbReference type="InterPro" id="IPR001387">
    <property type="entry name" value="Cro/C1-type_HTH"/>
</dbReference>
<sequence length="150" mass="16924">MYLCNTLLKMKDRIKNFIDAKGISAGELAAVLDVQRSNISHILNGRNKPGASFIEKLLLEFPDLNARWLLTGEGDMFSGKVSVDDNRQQILPIAEETIKQQPLTEKPAKKNIVPIVPEENSEKSMTTSNSDIDKMIIVYRDGTFNIYNQR</sequence>
<dbReference type="SUPFAM" id="SSF47413">
    <property type="entry name" value="lambda repressor-like DNA-binding domains"/>
    <property type="match status" value="1"/>
</dbReference>
<dbReference type="SMART" id="SM00530">
    <property type="entry name" value="HTH_XRE"/>
    <property type="match status" value="1"/>
</dbReference>
<dbReference type="AlphaFoldDB" id="X5DDR4"/>
<dbReference type="Proteomes" id="UP000181981">
    <property type="component" value="Unassembled WGS sequence"/>
</dbReference>
<dbReference type="InterPro" id="IPR010982">
    <property type="entry name" value="Lambda_DNA-bd_dom_sf"/>
</dbReference>